<reference evidence="1" key="1">
    <citation type="submission" date="2021-08" db="EMBL/GenBank/DDBJ databases">
        <title>The first chromosome-level gecko genome reveals the dynamic sex chromosomes of Neotropical dwarf geckos (Sphaerodactylidae: Sphaerodactylus).</title>
        <authorList>
            <person name="Pinto B.J."/>
            <person name="Keating S.E."/>
            <person name="Gamble T."/>
        </authorList>
    </citation>
    <scope>NUCLEOTIDE SEQUENCE</scope>
    <source>
        <strain evidence="1">TG3544</strain>
    </source>
</reference>
<sequence length="107" mass="12648">MMFCCHPFPDLLSAFCWVPGFSLFVTVGTLFWPACGYCEYYFNGTKQRYESNRCAAASKRLAKGWRNLEYTELLYAILEPWGIIFEQLSIHWQQLSKAKFFLFLRSF</sequence>
<organism evidence="1 2">
    <name type="scientific">Sphaerodactylus townsendi</name>
    <dbReference type="NCBI Taxonomy" id="933632"/>
    <lineage>
        <taxon>Eukaryota</taxon>
        <taxon>Metazoa</taxon>
        <taxon>Chordata</taxon>
        <taxon>Craniata</taxon>
        <taxon>Vertebrata</taxon>
        <taxon>Euteleostomi</taxon>
        <taxon>Lepidosauria</taxon>
        <taxon>Squamata</taxon>
        <taxon>Bifurcata</taxon>
        <taxon>Gekkota</taxon>
        <taxon>Sphaerodactylidae</taxon>
        <taxon>Sphaerodactylus</taxon>
    </lineage>
</organism>
<dbReference type="Proteomes" id="UP000827872">
    <property type="component" value="Linkage Group LG16"/>
</dbReference>
<gene>
    <name evidence="1" type="ORF">K3G42_004113</name>
</gene>
<keyword evidence="2" id="KW-1185">Reference proteome</keyword>
<proteinExistence type="predicted"/>
<accession>A0ACB8EC83</accession>
<evidence type="ECO:0000313" key="1">
    <source>
        <dbReference type="EMBL" id="KAH7990194.1"/>
    </source>
</evidence>
<protein>
    <submittedName>
        <fullName evidence="1">Uncharacterized protein</fullName>
    </submittedName>
</protein>
<dbReference type="EMBL" id="CM037629">
    <property type="protein sequence ID" value="KAH7990194.1"/>
    <property type="molecule type" value="Genomic_DNA"/>
</dbReference>
<name>A0ACB8EC83_9SAUR</name>
<comment type="caution">
    <text evidence="1">The sequence shown here is derived from an EMBL/GenBank/DDBJ whole genome shotgun (WGS) entry which is preliminary data.</text>
</comment>
<evidence type="ECO:0000313" key="2">
    <source>
        <dbReference type="Proteomes" id="UP000827872"/>
    </source>
</evidence>